<organism evidence="1 2">
    <name type="scientific">Fusarium duplospermum</name>
    <dbReference type="NCBI Taxonomy" id="1325734"/>
    <lineage>
        <taxon>Eukaryota</taxon>
        <taxon>Fungi</taxon>
        <taxon>Dikarya</taxon>
        <taxon>Ascomycota</taxon>
        <taxon>Pezizomycotina</taxon>
        <taxon>Sordariomycetes</taxon>
        <taxon>Hypocreomycetidae</taxon>
        <taxon>Hypocreales</taxon>
        <taxon>Nectriaceae</taxon>
        <taxon>Fusarium</taxon>
        <taxon>Fusarium solani species complex</taxon>
    </lineage>
</organism>
<protein>
    <submittedName>
        <fullName evidence="1">Uncharacterized protein</fullName>
    </submittedName>
</protein>
<evidence type="ECO:0000313" key="2">
    <source>
        <dbReference type="Proteomes" id="UP000288168"/>
    </source>
</evidence>
<comment type="caution">
    <text evidence="1">The sequence shown here is derived from an EMBL/GenBank/DDBJ whole genome shotgun (WGS) entry which is preliminary data.</text>
</comment>
<accession>A0A428NPG0</accession>
<dbReference type="EMBL" id="NKCI01000357">
    <property type="protein sequence ID" value="RSL42635.1"/>
    <property type="molecule type" value="Genomic_DNA"/>
</dbReference>
<name>A0A428NPG0_9HYPO</name>
<gene>
    <name evidence="1" type="ORF">CEP54_015411</name>
</gene>
<sequence>MESSGDPSKAVSTTSQSNVQWQIDIPSLSQMILKIGAEGLKSIQMSGVDVHTIGCLLGLGEITPASDTFRRKLVGYRHKQRSRRWFLNTVVEYGSGTNAVIDQLLNTRAGENILSLITAVTSVLDDGAIEVLNIIFELLRTPSHSIPGISQLQRVRSTCLPLARMTDFKDRVARMHEMILGEAFFNKTIFQYEDALPDSKTMARLIVDLKNLCIERTPRTKLIYYGITGSSWLIEYSRDVLGLDVCLVHEDGTIHPVKGTFETASVVVLPTKSRAMEILQPLAQPTDIFAFSERKQNPKLSLGSCHDRQEVGDLTYSISKEYVEYRAYLGNVTASNQGSPYFAMHLDRTLENLRQILNILGLPSRLSFKEDWRQVHFEKEASDGRESWTLKLQLFSRMPVSLAARSCDSCPSGSPVLHPKELSHIPKFCVRCQLQKVILSVSYRASCLAFTDWAEESRQMCFGAASYGRKYFSTVFARTLEEHTGSSGAEQQHSINVATLNSEILGMELASF</sequence>
<reference evidence="1 2" key="1">
    <citation type="submission" date="2017-06" db="EMBL/GenBank/DDBJ databases">
        <title>Comparative genomic analysis of Ambrosia Fusariam Clade fungi.</title>
        <authorList>
            <person name="Stajich J.E."/>
            <person name="Carrillo J."/>
            <person name="Kijimoto T."/>
            <person name="Eskalen A."/>
            <person name="O'Donnell K."/>
            <person name="Kasson M."/>
        </authorList>
    </citation>
    <scope>NUCLEOTIDE SEQUENCE [LARGE SCALE GENOMIC DNA]</scope>
    <source>
        <strain evidence="1 2">NRRL62584</strain>
    </source>
</reference>
<dbReference type="Proteomes" id="UP000288168">
    <property type="component" value="Unassembled WGS sequence"/>
</dbReference>
<dbReference type="AlphaFoldDB" id="A0A428NPG0"/>
<proteinExistence type="predicted"/>
<keyword evidence="2" id="KW-1185">Reference proteome</keyword>
<evidence type="ECO:0000313" key="1">
    <source>
        <dbReference type="EMBL" id="RSL42635.1"/>
    </source>
</evidence>
<dbReference type="OrthoDB" id="5091830at2759"/>